<dbReference type="Gene3D" id="2.60.120.330">
    <property type="entry name" value="B-lactam Antibiotic, Isopenicillin N Synthase, Chain"/>
    <property type="match status" value="1"/>
</dbReference>
<evidence type="ECO:0000313" key="6">
    <source>
        <dbReference type="EMBL" id="KAL3620964.1"/>
    </source>
</evidence>
<protein>
    <recommendedName>
        <fullName evidence="5">Fe2OG dioxygenase domain-containing protein</fullName>
    </recommendedName>
</protein>
<reference evidence="7" key="1">
    <citation type="journal article" date="2024" name="IScience">
        <title>Strigolactones Initiate the Formation of Haustorium-like Structures in Castilleja.</title>
        <authorList>
            <person name="Buerger M."/>
            <person name="Peterson D."/>
            <person name="Chory J."/>
        </authorList>
    </citation>
    <scope>NUCLEOTIDE SEQUENCE [LARGE SCALE GENOMIC DNA]</scope>
</reference>
<evidence type="ECO:0000256" key="3">
    <source>
        <dbReference type="ARBA" id="ARBA00023004"/>
    </source>
</evidence>
<dbReference type="GO" id="GO:0009805">
    <property type="term" value="P:coumarin biosynthetic process"/>
    <property type="evidence" value="ECO:0007669"/>
    <property type="project" value="UniProtKB-ARBA"/>
</dbReference>
<keyword evidence="7" id="KW-1185">Reference proteome</keyword>
<dbReference type="Pfam" id="PF03171">
    <property type="entry name" value="2OG-FeII_Oxy"/>
    <property type="match status" value="1"/>
</dbReference>
<dbReference type="Proteomes" id="UP001632038">
    <property type="component" value="Unassembled WGS sequence"/>
</dbReference>
<dbReference type="GO" id="GO:0002238">
    <property type="term" value="P:response to molecule of fungal origin"/>
    <property type="evidence" value="ECO:0007669"/>
    <property type="project" value="UniProtKB-ARBA"/>
</dbReference>
<evidence type="ECO:0000256" key="2">
    <source>
        <dbReference type="ARBA" id="ARBA00022723"/>
    </source>
</evidence>
<dbReference type="InterPro" id="IPR026992">
    <property type="entry name" value="DIOX_N"/>
</dbReference>
<name>A0ABD3BV32_9LAMI</name>
<comment type="similarity">
    <text evidence="1 4">Belongs to the iron/ascorbate-dependent oxidoreductase family.</text>
</comment>
<evidence type="ECO:0000313" key="7">
    <source>
        <dbReference type="Proteomes" id="UP001632038"/>
    </source>
</evidence>
<evidence type="ECO:0000256" key="4">
    <source>
        <dbReference type="RuleBase" id="RU003682"/>
    </source>
</evidence>
<gene>
    <name evidence="6" type="ORF">CASFOL_035876</name>
</gene>
<organism evidence="6 7">
    <name type="scientific">Castilleja foliolosa</name>
    <dbReference type="NCBI Taxonomy" id="1961234"/>
    <lineage>
        <taxon>Eukaryota</taxon>
        <taxon>Viridiplantae</taxon>
        <taxon>Streptophyta</taxon>
        <taxon>Embryophyta</taxon>
        <taxon>Tracheophyta</taxon>
        <taxon>Spermatophyta</taxon>
        <taxon>Magnoliopsida</taxon>
        <taxon>eudicotyledons</taxon>
        <taxon>Gunneridae</taxon>
        <taxon>Pentapetalae</taxon>
        <taxon>asterids</taxon>
        <taxon>lamiids</taxon>
        <taxon>Lamiales</taxon>
        <taxon>Orobanchaceae</taxon>
        <taxon>Pedicularideae</taxon>
        <taxon>Castillejinae</taxon>
        <taxon>Castilleja</taxon>
    </lineage>
</organism>
<dbReference type="PROSITE" id="PS51471">
    <property type="entry name" value="FE2OG_OXY"/>
    <property type="match status" value="1"/>
</dbReference>
<dbReference type="InterPro" id="IPR027443">
    <property type="entry name" value="IPNS-like_sf"/>
</dbReference>
<dbReference type="Pfam" id="PF14226">
    <property type="entry name" value="DIOX_N"/>
    <property type="match status" value="1"/>
</dbReference>
<evidence type="ECO:0000256" key="1">
    <source>
        <dbReference type="ARBA" id="ARBA00008056"/>
    </source>
</evidence>
<dbReference type="InterPro" id="IPR050295">
    <property type="entry name" value="Plant_2OG-oxidoreductases"/>
</dbReference>
<dbReference type="InterPro" id="IPR005123">
    <property type="entry name" value="Oxoglu/Fe-dep_dioxygenase_dom"/>
</dbReference>
<dbReference type="AlphaFoldDB" id="A0ABD3BV32"/>
<dbReference type="SUPFAM" id="SSF51197">
    <property type="entry name" value="Clavaminate synthase-like"/>
    <property type="match status" value="1"/>
</dbReference>
<feature type="domain" description="Fe2OG dioxygenase" evidence="5">
    <location>
        <begin position="205"/>
        <end position="327"/>
    </location>
</feature>
<keyword evidence="2 4" id="KW-0479">Metal-binding</keyword>
<dbReference type="InterPro" id="IPR044861">
    <property type="entry name" value="IPNS-like_FE2OG_OXY"/>
</dbReference>
<accession>A0ABD3BV32</accession>
<dbReference type="GO" id="GO:0016706">
    <property type="term" value="F:2-oxoglutarate-dependent dioxygenase activity"/>
    <property type="evidence" value="ECO:0007669"/>
    <property type="project" value="UniProtKB-ARBA"/>
</dbReference>
<evidence type="ECO:0000259" key="5">
    <source>
        <dbReference type="PROSITE" id="PS51471"/>
    </source>
</evidence>
<proteinExistence type="inferred from homology"/>
<comment type="caution">
    <text evidence="6">The sequence shown here is derived from an EMBL/GenBank/DDBJ whole genome shotgun (WGS) entry which is preliminary data.</text>
</comment>
<dbReference type="PANTHER" id="PTHR47991">
    <property type="entry name" value="OXOGLUTARATE/IRON-DEPENDENT DIOXYGENASE"/>
    <property type="match status" value="1"/>
</dbReference>
<dbReference type="EMBL" id="JAVIJP010000066">
    <property type="protein sequence ID" value="KAL3620964.1"/>
    <property type="molecule type" value="Genomic_DNA"/>
</dbReference>
<sequence length="378" mass="42602">MAATSPPLTSTQPSKNITHNSCVKLLVHNSNLQSIPSNFAFINDPTACTADSLPTVDFSLLTSTDLDQRSKAIHLLGKACEEWGFFVLVNHGIPETLLKGIIDASWEYYELPEEEKHRYEAKTPLDPIKTGSGNLVNNTNQRVQLWRDFVKTYVHPEFHCPPKPQILRDILFEFSEKTRLVARKLIQGVGENLGFEEGYIDEALEMDSMFQVFAANFYPRCPHPEQAIGIPSHTDPGLFTFLIHNGVDGLQIEHDGWWFNADSPPNSILVVVGDHLEVHMAGCTIYLLNLKTSQPYIFSNGRCKSVNHKAVLNSERDRVSIVVSHGPSRETVVGPAAPLVQKDGRAVYRSMKYKDYMEWLQTKSRLNGQSMLEQQRII</sequence>
<keyword evidence="3 4" id="KW-0408">Iron</keyword>
<dbReference type="GO" id="GO:0046872">
    <property type="term" value="F:metal ion binding"/>
    <property type="evidence" value="ECO:0007669"/>
    <property type="project" value="UniProtKB-KW"/>
</dbReference>
<keyword evidence="4" id="KW-0560">Oxidoreductase</keyword>